<feature type="domain" description="Ig-like" evidence="4">
    <location>
        <begin position="389"/>
        <end position="456"/>
    </location>
</feature>
<keyword evidence="2" id="KW-0812">Transmembrane</keyword>
<evidence type="ECO:0000313" key="5">
    <source>
        <dbReference type="EMBL" id="TQL60047.1"/>
    </source>
</evidence>
<dbReference type="GO" id="GO:0016301">
    <property type="term" value="F:kinase activity"/>
    <property type="evidence" value="ECO:0007669"/>
    <property type="project" value="UniProtKB-KW"/>
</dbReference>
<protein>
    <submittedName>
        <fullName evidence="5">Diacylglycerol kinase family enzyme</fullName>
    </submittedName>
</protein>
<evidence type="ECO:0000259" key="4">
    <source>
        <dbReference type="PROSITE" id="PS50835"/>
    </source>
</evidence>
<keyword evidence="2" id="KW-1133">Transmembrane helix</keyword>
<evidence type="ECO:0000259" key="3">
    <source>
        <dbReference type="PROSITE" id="PS50146"/>
    </source>
</evidence>
<dbReference type="PROSITE" id="PS50835">
    <property type="entry name" value="IG_LIKE"/>
    <property type="match status" value="1"/>
</dbReference>
<feature type="domain" description="DAGKc" evidence="3">
    <location>
        <begin position="144"/>
        <end position="274"/>
    </location>
</feature>
<dbReference type="InterPro" id="IPR017438">
    <property type="entry name" value="ATP-NAD_kinase_N"/>
</dbReference>
<evidence type="ECO:0000256" key="1">
    <source>
        <dbReference type="SAM" id="MobiDB-lite"/>
    </source>
</evidence>
<feature type="region of interest" description="Disordered" evidence="1">
    <location>
        <begin position="1"/>
        <end position="22"/>
    </location>
</feature>
<dbReference type="Gene3D" id="2.60.200.40">
    <property type="match status" value="1"/>
</dbReference>
<dbReference type="AlphaFoldDB" id="A0A542ZI74"/>
<dbReference type="InterPro" id="IPR001206">
    <property type="entry name" value="Diacylglycerol_kinase_cat_dom"/>
</dbReference>
<keyword evidence="5" id="KW-0808">Transferase</keyword>
<dbReference type="InterPro" id="IPR016064">
    <property type="entry name" value="NAD/diacylglycerol_kinase_sf"/>
</dbReference>
<reference evidence="5 6" key="1">
    <citation type="submission" date="2019-06" db="EMBL/GenBank/DDBJ databases">
        <title>Sequencing the genomes of 1000 actinobacteria strains.</title>
        <authorList>
            <person name="Klenk H.-P."/>
        </authorList>
    </citation>
    <scope>NUCLEOTIDE SEQUENCE [LARGE SCALE GENOMIC DNA]</scope>
    <source>
        <strain evidence="5 6">DSM 18082</strain>
    </source>
</reference>
<evidence type="ECO:0000313" key="6">
    <source>
        <dbReference type="Proteomes" id="UP000319514"/>
    </source>
</evidence>
<keyword evidence="2" id="KW-0472">Membrane</keyword>
<keyword evidence="5" id="KW-0418">Kinase</keyword>
<dbReference type="PROSITE" id="PS50146">
    <property type="entry name" value="DAGK"/>
    <property type="match status" value="1"/>
</dbReference>
<dbReference type="SUPFAM" id="SSF111331">
    <property type="entry name" value="NAD kinase/diacylglycerol kinase-like"/>
    <property type="match status" value="1"/>
</dbReference>
<dbReference type="InterPro" id="IPR007110">
    <property type="entry name" value="Ig-like_dom"/>
</dbReference>
<feature type="transmembrane region" description="Helical" evidence="2">
    <location>
        <begin position="31"/>
        <end position="52"/>
    </location>
</feature>
<name>A0A542ZI74_9MICO</name>
<proteinExistence type="predicted"/>
<dbReference type="Proteomes" id="UP000319514">
    <property type="component" value="Unassembled WGS sequence"/>
</dbReference>
<keyword evidence="6" id="KW-1185">Reference proteome</keyword>
<feature type="transmembrane region" description="Helical" evidence="2">
    <location>
        <begin position="85"/>
        <end position="103"/>
    </location>
</feature>
<dbReference type="Pfam" id="PF00781">
    <property type="entry name" value="DAGK_cat"/>
    <property type="match status" value="1"/>
</dbReference>
<sequence length="456" mass="47525">MTSGAASPAHRGGMTGARPGADAPRSRGQVWLARGALASVALAALSLVAFAIKDALWLLVTAALGVMLVVASAWWFLTRRGLQRWVALGLVVLVPVVLAVLFVRGHLLWVALLALGLLLVAGACGREALARDRVPATMPEHVVPPPLRAFIVMNPRSGGGKVERFNLKARAEELGATVVLLEGPGTVDVEALARDAVAAGADLLGVAGGDGTQALVAGVAAEHGLPFLVISAGTRNHFALDLGLDREDPSTCLAALTDDGVELHVDLGEVAGRTFVNNASFGAYAEVVQSPAYRDDKRGTTLEMLPDLLTGQGGARLTARTDGVSVEGPQAVLVSVNPYEMTDLAGMGRRARLDTGRLGVVAVSVDNARQAVGLLRLAHDRGVTRVEAPQVVVTADTPEVPVGVDGEALVLPTPVTCTIRPQALRVRVPRSRPGVPPPAPALNWVRLRHLAFGGHR</sequence>
<dbReference type="RefSeq" id="WP_246092068.1">
    <property type="nucleotide sequence ID" value="NZ_BAAAKX010000005.1"/>
</dbReference>
<comment type="caution">
    <text evidence="5">The sequence shown here is derived from an EMBL/GenBank/DDBJ whole genome shotgun (WGS) entry which is preliminary data.</text>
</comment>
<dbReference type="Gene3D" id="3.40.50.10330">
    <property type="entry name" value="Probable inorganic polyphosphate/atp-NAD kinase, domain 1"/>
    <property type="match status" value="1"/>
</dbReference>
<accession>A0A542ZI74</accession>
<dbReference type="EMBL" id="VFOQ01000001">
    <property type="protein sequence ID" value="TQL60047.1"/>
    <property type="molecule type" value="Genomic_DNA"/>
</dbReference>
<feature type="transmembrane region" description="Helical" evidence="2">
    <location>
        <begin position="58"/>
        <end position="78"/>
    </location>
</feature>
<organism evidence="5 6">
    <name type="scientific">Oryzihumus leptocrescens</name>
    <dbReference type="NCBI Taxonomy" id="297536"/>
    <lineage>
        <taxon>Bacteria</taxon>
        <taxon>Bacillati</taxon>
        <taxon>Actinomycetota</taxon>
        <taxon>Actinomycetes</taxon>
        <taxon>Micrococcales</taxon>
        <taxon>Intrasporangiaceae</taxon>
        <taxon>Oryzihumus</taxon>
    </lineage>
</organism>
<feature type="transmembrane region" description="Helical" evidence="2">
    <location>
        <begin position="109"/>
        <end position="129"/>
    </location>
</feature>
<evidence type="ECO:0000256" key="2">
    <source>
        <dbReference type="SAM" id="Phobius"/>
    </source>
</evidence>
<gene>
    <name evidence="5" type="ORF">FB474_1423</name>
</gene>